<protein>
    <recommendedName>
        <fullName evidence="1">Reverse transcriptase domain-containing protein</fullName>
    </recommendedName>
</protein>
<proteinExistence type="predicted"/>
<sequence>MSWALMFMREFLIYLIMVFVDAITNLSPISLCKVGYKLASKTIANRKPFLDLLISSLQPAFVLGRLITENVLLAYKLNHFQAHRHWGTASDIPLKFDISNAYDRAEWSFLESVLTRISLHPKIVSLIMLCVNSITYSFLLNDAQCGYLHLEVLGKVTLYPLIFNALIHRVEGDSQGQGVAVSRLAPQVSHLLFVDDTLIFCQVTKETMRLCNMF</sequence>
<evidence type="ECO:0000313" key="2">
    <source>
        <dbReference type="EMBL" id="KAL0318844.1"/>
    </source>
</evidence>
<reference evidence="2" key="1">
    <citation type="submission" date="2020-06" db="EMBL/GenBank/DDBJ databases">
        <authorList>
            <person name="Li T."/>
            <person name="Hu X."/>
            <person name="Zhang T."/>
            <person name="Song X."/>
            <person name="Zhang H."/>
            <person name="Dai N."/>
            <person name="Sheng W."/>
            <person name="Hou X."/>
            <person name="Wei L."/>
        </authorList>
    </citation>
    <scope>NUCLEOTIDE SEQUENCE</scope>
    <source>
        <strain evidence="2">G01</strain>
        <tissue evidence="2">Leaf</tissue>
    </source>
</reference>
<dbReference type="EMBL" id="JACGWK010000013">
    <property type="protein sequence ID" value="KAL0318844.1"/>
    <property type="molecule type" value="Genomic_DNA"/>
</dbReference>
<accession>A0AAW2LI64</accession>
<reference evidence="2" key="2">
    <citation type="journal article" date="2024" name="Plant">
        <title>Genomic evolution and insights into agronomic trait innovations of Sesamum species.</title>
        <authorList>
            <person name="Miao H."/>
            <person name="Wang L."/>
            <person name="Qu L."/>
            <person name="Liu H."/>
            <person name="Sun Y."/>
            <person name="Le M."/>
            <person name="Wang Q."/>
            <person name="Wei S."/>
            <person name="Zheng Y."/>
            <person name="Lin W."/>
            <person name="Duan Y."/>
            <person name="Cao H."/>
            <person name="Xiong S."/>
            <person name="Wang X."/>
            <person name="Wei L."/>
            <person name="Li C."/>
            <person name="Ma Q."/>
            <person name="Ju M."/>
            <person name="Zhao R."/>
            <person name="Li G."/>
            <person name="Mu C."/>
            <person name="Tian Q."/>
            <person name="Mei H."/>
            <person name="Zhang T."/>
            <person name="Gao T."/>
            <person name="Zhang H."/>
        </authorList>
    </citation>
    <scope>NUCLEOTIDE SEQUENCE</scope>
    <source>
        <strain evidence="2">G01</strain>
    </source>
</reference>
<dbReference type="PANTHER" id="PTHR46890:SF48">
    <property type="entry name" value="RNA-DIRECTED DNA POLYMERASE"/>
    <property type="match status" value="1"/>
</dbReference>
<dbReference type="InterPro" id="IPR052343">
    <property type="entry name" value="Retrotransposon-Effector_Assoc"/>
</dbReference>
<dbReference type="PANTHER" id="PTHR46890">
    <property type="entry name" value="NON-LTR RETROLELEMENT REVERSE TRANSCRIPTASE-LIKE PROTEIN-RELATED"/>
    <property type="match status" value="1"/>
</dbReference>
<evidence type="ECO:0000259" key="1">
    <source>
        <dbReference type="Pfam" id="PF00078"/>
    </source>
</evidence>
<gene>
    <name evidence="2" type="ORF">Sangu_2040600</name>
</gene>
<comment type="caution">
    <text evidence="2">The sequence shown here is derived from an EMBL/GenBank/DDBJ whole genome shotgun (WGS) entry which is preliminary data.</text>
</comment>
<dbReference type="Pfam" id="PF00078">
    <property type="entry name" value="RVT_1"/>
    <property type="match status" value="1"/>
</dbReference>
<organism evidence="2">
    <name type="scientific">Sesamum angustifolium</name>
    <dbReference type="NCBI Taxonomy" id="2727405"/>
    <lineage>
        <taxon>Eukaryota</taxon>
        <taxon>Viridiplantae</taxon>
        <taxon>Streptophyta</taxon>
        <taxon>Embryophyta</taxon>
        <taxon>Tracheophyta</taxon>
        <taxon>Spermatophyta</taxon>
        <taxon>Magnoliopsida</taxon>
        <taxon>eudicotyledons</taxon>
        <taxon>Gunneridae</taxon>
        <taxon>Pentapetalae</taxon>
        <taxon>asterids</taxon>
        <taxon>lamiids</taxon>
        <taxon>Lamiales</taxon>
        <taxon>Pedaliaceae</taxon>
        <taxon>Sesamum</taxon>
    </lineage>
</organism>
<feature type="domain" description="Reverse transcriptase" evidence="1">
    <location>
        <begin position="28"/>
        <end position="212"/>
    </location>
</feature>
<dbReference type="AlphaFoldDB" id="A0AAW2LI64"/>
<name>A0AAW2LI64_9LAMI</name>
<dbReference type="InterPro" id="IPR000477">
    <property type="entry name" value="RT_dom"/>
</dbReference>